<keyword evidence="1" id="KW-1133">Transmembrane helix</keyword>
<evidence type="ECO:0000313" key="3">
    <source>
        <dbReference type="Proteomes" id="UP000316213"/>
    </source>
</evidence>
<keyword evidence="1" id="KW-0812">Transmembrane</keyword>
<protein>
    <submittedName>
        <fullName evidence="2">Uncharacterized protein</fullName>
    </submittedName>
</protein>
<dbReference type="EMBL" id="SJPM01000004">
    <property type="protein sequence ID" value="TWT97359.1"/>
    <property type="molecule type" value="Genomic_DNA"/>
</dbReference>
<organism evidence="2 3">
    <name type="scientific">Neorhodopirellula pilleata</name>
    <dbReference type="NCBI Taxonomy" id="2714738"/>
    <lineage>
        <taxon>Bacteria</taxon>
        <taxon>Pseudomonadati</taxon>
        <taxon>Planctomycetota</taxon>
        <taxon>Planctomycetia</taxon>
        <taxon>Pirellulales</taxon>
        <taxon>Pirellulaceae</taxon>
        <taxon>Neorhodopirellula</taxon>
    </lineage>
</organism>
<gene>
    <name evidence="2" type="ORF">Pla100_25110</name>
</gene>
<keyword evidence="3" id="KW-1185">Reference proteome</keyword>
<comment type="caution">
    <text evidence="2">The sequence shown here is derived from an EMBL/GenBank/DDBJ whole genome shotgun (WGS) entry which is preliminary data.</text>
</comment>
<feature type="transmembrane region" description="Helical" evidence="1">
    <location>
        <begin position="67"/>
        <end position="92"/>
    </location>
</feature>
<sequence>MNEPDDPIDERYERWRQQRAQMKPDENFTEKVMASISMESDDGRPDLTLATNQTKLIWWLDWRHHPIATAATVLLASLIGFVRLIAVLLLGIQTQ</sequence>
<reference evidence="2 3" key="1">
    <citation type="submission" date="2019-02" db="EMBL/GenBank/DDBJ databases">
        <title>Deep-cultivation of Planctomycetes and their phenomic and genomic characterization uncovers novel biology.</title>
        <authorList>
            <person name="Wiegand S."/>
            <person name="Jogler M."/>
            <person name="Boedeker C."/>
            <person name="Pinto D."/>
            <person name="Vollmers J."/>
            <person name="Rivas-Marin E."/>
            <person name="Kohn T."/>
            <person name="Peeters S.H."/>
            <person name="Heuer A."/>
            <person name="Rast P."/>
            <person name="Oberbeckmann S."/>
            <person name="Bunk B."/>
            <person name="Jeske O."/>
            <person name="Meyerdierks A."/>
            <person name="Storesund J.E."/>
            <person name="Kallscheuer N."/>
            <person name="Luecker S."/>
            <person name="Lage O.M."/>
            <person name="Pohl T."/>
            <person name="Merkel B.J."/>
            <person name="Hornburger P."/>
            <person name="Mueller R.-W."/>
            <person name="Bruemmer F."/>
            <person name="Labrenz M."/>
            <person name="Spormann A.M."/>
            <person name="Op Den Camp H."/>
            <person name="Overmann J."/>
            <person name="Amann R."/>
            <person name="Jetten M.S.M."/>
            <person name="Mascher T."/>
            <person name="Medema M.H."/>
            <person name="Devos D.P."/>
            <person name="Kaster A.-K."/>
            <person name="Ovreas L."/>
            <person name="Rohde M."/>
            <person name="Galperin M.Y."/>
            <person name="Jogler C."/>
        </authorList>
    </citation>
    <scope>NUCLEOTIDE SEQUENCE [LARGE SCALE GENOMIC DNA]</scope>
    <source>
        <strain evidence="2 3">Pla100</strain>
    </source>
</reference>
<name>A0A5C6ACM5_9BACT</name>
<dbReference type="RefSeq" id="WP_146577959.1">
    <property type="nucleotide sequence ID" value="NZ_SJPM01000004.1"/>
</dbReference>
<proteinExistence type="predicted"/>
<keyword evidence="1" id="KW-0472">Membrane</keyword>
<dbReference type="Proteomes" id="UP000316213">
    <property type="component" value="Unassembled WGS sequence"/>
</dbReference>
<dbReference type="AlphaFoldDB" id="A0A5C6ACM5"/>
<evidence type="ECO:0000256" key="1">
    <source>
        <dbReference type="SAM" id="Phobius"/>
    </source>
</evidence>
<evidence type="ECO:0000313" key="2">
    <source>
        <dbReference type="EMBL" id="TWT97359.1"/>
    </source>
</evidence>
<accession>A0A5C6ACM5</accession>